<gene>
    <name evidence="1" type="ORF">Q0590_26520</name>
</gene>
<accession>A0ABT8RGM4</accession>
<comment type="caution">
    <text evidence="1">The sequence shown here is derived from an EMBL/GenBank/DDBJ whole genome shotgun (WGS) entry which is preliminary data.</text>
</comment>
<proteinExistence type="predicted"/>
<evidence type="ECO:0000313" key="2">
    <source>
        <dbReference type="Proteomes" id="UP001168528"/>
    </source>
</evidence>
<organism evidence="1 2">
    <name type="scientific">Rhodocytophaga aerolata</name>
    <dbReference type="NCBI Taxonomy" id="455078"/>
    <lineage>
        <taxon>Bacteria</taxon>
        <taxon>Pseudomonadati</taxon>
        <taxon>Bacteroidota</taxon>
        <taxon>Cytophagia</taxon>
        <taxon>Cytophagales</taxon>
        <taxon>Rhodocytophagaceae</taxon>
        <taxon>Rhodocytophaga</taxon>
    </lineage>
</organism>
<protein>
    <submittedName>
        <fullName evidence="1">Uncharacterized protein</fullName>
    </submittedName>
</protein>
<sequence>MIQSAFIRDILYAITEGEEAGTLLRSQLEQLTIKEIEYTQTGCFISFEIPHKGILEKKINRDLILDGLLVNSDELESGAEAILYITCGIITDLELWCLSGKYPQKELTNYSLSRAGSKAVI</sequence>
<keyword evidence="2" id="KW-1185">Reference proteome</keyword>
<dbReference type="Proteomes" id="UP001168528">
    <property type="component" value="Unassembled WGS sequence"/>
</dbReference>
<reference evidence="1" key="1">
    <citation type="submission" date="2023-07" db="EMBL/GenBank/DDBJ databases">
        <title>The genome sequence of Rhodocytophaga aerolata KACC 12507.</title>
        <authorList>
            <person name="Zhang X."/>
        </authorList>
    </citation>
    <scope>NUCLEOTIDE SEQUENCE</scope>
    <source>
        <strain evidence="1">KACC 12507</strain>
    </source>
</reference>
<name>A0ABT8RGM4_9BACT</name>
<dbReference type="RefSeq" id="WP_302040665.1">
    <property type="nucleotide sequence ID" value="NZ_JAUKPO010000023.1"/>
</dbReference>
<dbReference type="EMBL" id="JAUKPO010000023">
    <property type="protein sequence ID" value="MDO1449862.1"/>
    <property type="molecule type" value="Genomic_DNA"/>
</dbReference>
<evidence type="ECO:0000313" key="1">
    <source>
        <dbReference type="EMBL" id="MDO1449862.1"/>
    </source>
</evidence>